<name>A0A9W7CVQ2_9STRA</name>
<feature type="compositionally biased region" description="Polar residues" evidence="1">
    <location>
        <begin position="206"/>
        <end position="224"/>
    </location>
</feature>
<comment type="caution">
    <text evidence="2">The sequence shown here is derived from an EMBL/GenBank/DDBJ whole genome shotgun (WGS) entry which is preliminary data.</text>
</comment>
<gene>
    <name evidence="2" type="ORF">Pfra01_001611200</name>
</gene>
<dbReference type="EMBL" id="BSXT01001798">
    <property type="protein sequence ID" value="GMF45249.1"/>
    <property type="molecule type" value="Genomic_DNA"/>
</dbReference>
<sequence>MGCMRNGFITIFGQKQLFVLMASPFLVFLGDKNLFSLGLQVAHSVSGILSLKTRPHHQRPNSHASMMEKLRRSSVELRISTILKEETYDFIDQDGVIRRSTHTRCELLSAETTGNLEYAAIGSDIDKPQSSAEIELSTVQSIPFATRSISESEVGKPIPREERMRRRTEFRLQLCQKKHDILVKQNTREQDRLQLWHEISELDPTVETTSQNTARAPSPRSQTYVDEDGNVRRKSSFCFEQQSDASATIDQGPTSVGDLVHEDQHNAVLKYPPSPVSLVLGPGNLSPTTPRIRASFVFEFAQAIIDS</sequence>
<reference evidence="2" key="1">
    <citation type="submission" date="2023-04" db="EMBL/GenBank/DDBJ databases">
        <title>Phytophthora fragariaefolia NBRC 109709.</title>
        <authorList>
            <person name="Ichikawa N."/>
            <person name="Sato H."/>
            <person name="Tonouchi N."/>
        </authorList>
    </citation>
    <scope>NUCLEOTIDE SEQUENCE</scope>
    <source>
        <strain evidence="2">NBRC 109709</strain>
    </source>
</reference>
<dbReference type="OrthoDB" id="166495at2759"/>
<accession>A0A9W7CVQ2</accession>
<organism evidence="2 3">
    <name type="scientific">Phytophthora fragariaefolia</name>
    <dbReference type="NCBI Taxonomy" id="1490495"/>
    <lineage>
        <taxon>Eukaryota</taxon>
        <taxon>Sar</taxon>
        <taxon>Stramenopiles</taxon>
        <taxon>Oomycota</taxon>
        <taxon>Peronosporomycetes</taxon>
        <taxon>Peronosporales</taxon>
        <taxon>Peronosporaceae</taxon>
        <taxon>Phytophthora</taxon>
    </lineage>
</organism>
<feature type="region of interest" description="Disordered" evidence="1">
    <location>
        <begin position="204"/>
        <end position="226"/>
    </location>
</feature>
<evidence type="ECO:0000313" key="3">
    <source>
        <dbReference type="Proteomes" id="UP001165121"/>
    </source>
</evidence>
<evidence type="ECO:0000256" key="1">
    <source>
        <dbReference type="SAM" id="MobiDB-lite"/>
    </source>
</evidence>
<keyword evidence="3" id="KW-1185">Reference proteome</keyword>
<dbReference type="Proteomes" id="UP001165121">
    <property type="component" value="Unassembled WGS sequence"/>
</dbReference>
<dbReference type="AlphaFoldDB" id="A0A9W7CVQ2"/>
<evidence type="ECO:0000313" key="2">
    <source>
        <dbReference type="EMBL" id="GMF45249.1"/>
    </source>
</evidence>
<proteinExistence type="predicted"/>
<protein>
    <submittedName>
        <fullName evidence="2">Unnamed protein product</fullName>
    </submittedName>
</protein>